<dbReference type="EMBL" id="JAGJCF010000007">
    <property type="protein sequence ID" value="MBP0616420.1"/>
    <property type="molecule type" value="Genomic_DNA"/>
</dbReference>
<evidence type="ECO:0000256" key="2">
    <source>
        <dbReference type="SAM" id="Phobius"/>
    </source>
</evidence>
<dbReference type="Gene3D" id="3.60.10.10">
    <property type="entry name" value="Endonuclease/exonuclease/phosphatase"/>
    <property type="match status" value="1"/>
</dbReference>
<dbReference type="InterPro" id="IPR005135">
    <property type="entry name" value="Endo/exonuclease/phosphatase"/>
</dbReference>
<dbReference type="Proteomes" id="UP000678276">
    <property type="component" value="Unassembled WGS sequence"/>
</dbReference>
<dbReference type="InterPro" id="IPR036691">
    <property type="entry name" value="Endo/exonu/phosph_ase_sf"/>
</dbReference>
<keyword evidence="2" id="KW-0472">Membrane</keyword>
<evidence type="ECO:0000256" key="1">
    <source>
        <dbReference type="SAM" id="MobiDB-lite"/>
    </source>
</evidence>
<organism evidence="4 5">
    <name type="scientific">Jiella mangrovi</name>
    <dbReference type="NCBI Taxonomy" id="2821407"/>
    <lineage>
        <taxon>Bacteria</taxon>
        <taxon>Pseudomonadati</taxon>
        <taxon>Pseudomonadota</taxon>
        <taxon>Alphaproteobacteria</taxon>
        <taxon>Hyphomicrobiales</taxon>
        <taxon>Aurantimonadaceae</taxon>
        <taxon>Jiella</taxon>
    </lineage>
</organism>
<evidence type="ECO:0000259" key="3">
    <source>
        <dbReference type="Pfam" id="PF03372"/>
    </source>
</evidence>
<sequence length="342" mass="36488">MKTSLHRLFATLALGLALLLGAALVCGFFGQTVPFFDSLGQFRAHLTVALFAVALLLLSLRRVLAAILAAAVAAYAVLSVSAFIVPRPAEPPSDPAVATAASGPRGPLTLLQMNLRYDADPAPAIAMITRLDPDIVTLQEINRRWADALGPLRSKYAHDASCGVGDFKGGLAILSKIPFGEDDAICRAEDGFLSRRLDLGQGTGLTVVSEHLVWPWPYRQKRQIARLTTVLPDLKKPLLVAGDFNAAPWSATVQRYADLSATTPAPGIGPTWLTTRLPGALRPFLGLPIDNILSSEGVRLHGVTRQAATASDHLPLLVKFDVPQGPTGAKDPARLVDQAPRR</sequence>
<feature type="transmembrane region" description="Helical" evidence="2">
    <location>
        <begin position="40"/>
        <end position="58"/>
    </location>
</feature>
<name>A0ABS4BI48_9HYPH</name>
<reference evidence="4 5" key="1">
    <citation type="submission" date="2021-04" db="EMBL/GenBank/DDBJ databases">
        <title>Whole genome sequence of Jiella sp. KSK16Y-1.</title>
        <authorList>
            <person name="Tuo L."/>
        </authorList>
    </citation>
    <scope>NUCLEOTIDE SEQUENCE [LARGE SCALE GENOMIC DNA]</scope>
    <source>
        <strain evidence="4 5">KSK16Y-1</strain>
    </source>
</reference>
<dbReference type="Pfam" id="PF03372">
    <property type="entry name" value="Exo_endo_phos"/>
    <property type="match status" value="1"/>
</dbReference>
<protein>
    <submittedName>
        <fullName evidence="4">Endonuclease/exonuclease/phosphatase family protein</fullName>
    </submittedName>
</protein>
<dbReference type="RefSeq" id="WP_209594906.1">
    <property type="nucleotide sequence ID" value="NZ_JAGJCF010000007.1"/>
</dbReference>
<feature type="transmembrane region" description="Helical" evidence="2">
    <location>
        <begin position="65"/>
        <end position="85"/>
    </location>
</feature>
<keyword evidence="4" id="KW-0255">Endonuclease</keyword>
<dbReference type="SUPFAM" id="SSF56219">
    <property type="entry name" value="DNase I-like"/>
    <property type="match status" value="1"/>
</dbReference>
<keyword evidence="2" id="KW-0812">Transmembrane</keyword>
<evidence type="ECO:0000313" key="4">
    <source>
        <dbReference type="EMBL" id="MBP0616420.1"/>
    </source>
</evidence>
<proteinExistence type="predicted"/>
<feature type="compositionally biased region" description="Basic and acidic residues" evidence="1">
    <location>
        <begin position="331"/>
        <end position="342"/>
    </location>
</feature>
<comment type="caution">
    <text evidence="4">The sequence shown here is derived from an EMBL/GenBank/DDBJ whole genome shotgun (WGS) entry which is preliminary data.</text>
</comment>
<keyword evidence="5" id="KW-1185">Reference proteome</keyword>
<dbReference type="GO" id="GO:0004519">
    <property type="term" value="F:endonuclease activity"/>
    <property type="evidence" value="ECO:0007669"/>
    <property type="project" value="UniProtKB-KW"/>
</dbReference>
<keyword evidence="2" id="KW-1133">Transmembrane helix</keyword>
<evidence type="ECO:0000313" key="5">
    <source>
        <dbReference type="Proteomes" id="UP000678276"/>
    </source>
</evidence>
<feature type="domain" description="Endonuclease/exonuclease/phosphatase" evidence="3">
    <location>
        <begin position="114"/>
        <end position="313"/>
    </location>
</feature>
<accession>A0ABS4BI48</accession>
<keyword evidence="4" id="KW-0540">Nuclease</keyword>
<keyword evidence="4" id="KW-0378">Hydrolase</keyword>
<gene>
    <name evidence="4" type="ORF">J6595_12585</name>
</gene>
<feature type="region of interest" description="Disordered" evidence="1">
    <location>
        <begin position="322"/>
        <end position="342"/>
    </location>
</feature>